<dbReference type="GO" id="GO:0005737">
    <property type="term" value="C:cytoplasm"/>
    <property type="evidence" value="ECO:0007669"/>
    <property type="project" value="TreeGrafter"/>
</dbReference>
<organism evidence="3 4">
    <name type="scientific">Vitrella brassicaformis (strain CCMP3155)</name>
    <dbReference type="NCBI Taxonomy" id="1169540"/>
    <lineage>
        <taxon>Eukaryota</taxon>
        <taxon>Sar</taxon>
        <taxon>Alveolata</taxon>
        <taxon>Colpodellida</taxon>
        <taxon>Vitrellaceae</taxon>
        <taxon>Vitrella</taxon>
    </lineage>
</organism>
<evidence type="ECO:0008006" key="5">
    <source>
        <dbReference type="Google" id="ProtNLM"/>
    </source>
</evidence>
<evidence type="ECO:0000313" key="4">
    <source>
        <dbReference type="Proteomes" id="UP000041254"/>
    </source>
</evidence>
<sequence>MLFIRRAALLSSPLLFLGVCGYTYTCTKQIGSTRGQRTSLSSSSPMQAVSSLLFGKSAPNAPTLQNDRAPSWAELSSMLTQEERAFNAMRDQGRGPYPTPWASIRLFDSTDEKAADRVTLYRDSAAWCPYCEKVWLQLEEKQIPYRVEKVPLRCYGAKPRWFLDICPGGMLPVCKIDGQVITESNDIMQAIEERFPDHKPLLPKPGTEKSSAVGPLLRLERQLFSAWLGWLTSSGPSDRMKAQFVQTMDSVDKALDQFDDGPYFLGDDISLVDLMYTSFLERMAASLPYFKGLVVRGEGRWPNVERWFDAMESRPTFKYIKSDYYTHCQDLPPQVGPCGKLLEGAPFRATIDGQNGAWDWPLKQQDTQMIEPLPKDYNEKQASREAASRLLANHAAVTKFASRGLGSGGFPPVSAPLADPNAQSNEDWTQQVDCALRHVCHALLEGTDAAQQRGLSDLSPPVNEALQYLRLRVGVPRDMTYPAARQLRAHLHWIMASAGKT</sequence>
<dbReference type="InterPro" id="IPR040079">
    <property type="entry name" value="Glutathione_S-Trfase"/>
</dbReference>
<dbReference type="AlphaFoldDB" id="A0A0G4EGA8"/>
<dbReference type="SUPFAM" id="SSF52833">
    <property type="entry name" value="Thioredoxin-like"/>
    <property type="match status" value="1"/>
</dbReference>
<dbReference type="PANTHER" id="PTHR43968">
    <property type="match status" value="1"/>
</dbReference>
<evidence type="ECO:0000259" key="1">
    <source>
        <dbReference type="PROSITE" id="PS50404"/>
    </source>
</evidence>
<dbReference type="InterPro" id="IPR010987">
    <property type="entry name" value="Glutathione-S-Trfase_C-like"/>
</dbReference>
<keyword evidence="4" id="KW-1185">Reference proteome</keyword>
<protein>
    <recommendedName>
        <fullName evidence="5">GST N-terminal domain-containing protein</fullName>
    </recommendedName>
</protein>
<dbReference type="Gene3D" id="1.20.1050.10">
    <property type="match status" value="1"/>
</dbReference>
<dbReference type="STRING" id="1169540.A0A0G4EGA8"/>
<dbReference type="CDD" id="cd00570">
    <property type="entry name" value="GST_N_family"/>
    <property type="match status" value="1"/>
</dbReference>
<dbReference type="Gene3D" id="3.40.30.10">
    <property type="entry name" value="Glutaredoxin"/>
    <property type="match status" value="1"/>
</dbReference>
<dbReference type="OrthoDB" id="4951845at2759"/>
<dbReference type="InterPro" id="IPR036249">
    <property type="entry name" value="Thioredoxin-like_sf"/>
</dbReference>
<dbReference type="Pfam" id="PF13409">
    <property type="entry name" value="GST_N_2"/>
    <property type="match status" value="1"/>
</dbReference>
<dbReference type="PANTHER" id="PTHR43968:SF14">
    <property type="entry name" value="GLUTATHIONE S-TRANSFERASE"/>
    <property type="match status" value="1"/>
</dbReference>
<evidence type="ECO:0000313" key="3">
    <source>
        <dbReference type="EMBL" id="CEL94417.1"/>
    </source>
</evidence>
<dbReference type="InterPro" id="IPR036282">
    <property type="entry name" value="Glutathione-S-Trfase_C_sf"/>
</dbReference>
<feature type="domain" description="GST N-terminal" evidence="1">
    <location>
        <begin position="118"/>
        <end position="199"/>
    </location>
</feature>
<dbReference type="Proteomes" id="UP000041254">
    <property type="component" value="Unassembled WGS sequence"/>
</dbReference>
<gene>
    <name evidence="3" type="ORF">Vbra_11565</name>
</gene>
<dbReference type="PhylomeDB" id="A0A0G4EGA8"/>
<dbReference type="PROSITE" id="PS50405">
    <property type="entry name" value="GST_CTER"/>
    <property type="match status" value="1"/>
</dbReference>
<reference evidence="3 4" key="1">
    <citation type="submission" date="2014-11" db="EMBL/GenBank/DDBJ databases">
        <authorList>
            <person name="Zhu J."/>
            <person name="Qi W."/>
            <person name="Song R."/>
        </authorList>
    </citation>
    <scope>NUCLEOTIDE SEQUENCE [LARGE SCALE GENOMIC DNA]</scope>
</reference>
<dbReference type="InParanoid" id="A0A0G4EGA8"/>
<dbReference type="PROSITE" id="PS50404">
    <property type="entry name" value="GST_NTER"/>
    <property type="match status" value="1"/>
</dbReference>
<dbReference type="OMA" id="PQMGGCW"/>
<evidence type="ECO:0000259" key="2">
    <source>
        <dbReference type="PROSITE" id="PS50405"/>
    </source>
</evidence>
<proteinExistence type="predicted"/>
<name>A0A0G4EGA8_VITBC</name>
<accession>A0A0G4EGA8</accession>
<dbReference type="EMBL" id="CDMY01000218">
    <property type="protein sequence ID" value="CEL94417.1"/>
    <property type="molecule type" value="Genomic_DNA"/>
</dbReference>
<dbReference type="InterPro" id="IPR004045">
    <property type="entry name" value="Glutathione_S-Trfase_N"/>
</dbReference>
<dbReference type="InterPro" id="IPR050983">
    <property type="entry name" value="GST_Omega/HSP26"/>
</dbReference>
<dbReference type="SFLD" id="SFLDG00358">
    <property type="entry name" value="Main_(cytGST)"/>
    <property type="match status" value="1"/>
</dbReference>
<dbReference type="SUPFAM" id="SSF47616">
    <property type="entry name" value="GST C-terminal domain-like"/>
    <property type="match status" value="1"/>
</dbReference>
<feature type="domain" description="GST C-terminal" evidence="2">
    <location>
        <begin position="206"/>
        <end position="334"/>
    </location>
</feature>
<dbReference type="VEuPathDB" id="CryptoDB:Vbra_11565"/>
<dbReference type="SFLD" id="SFLDS00019">
    <property type="entry name" value="Glutathione_Transferase_(cytos"/>
    <property type="match status" value="1"/>
</dbReference>
<dbReference type="Pfam" id="PF13410">
    <property type="entry name" value="GST_C_2"/>
    <property type="match status" value="1"/>
</dbReference>